<evidence type="ECO:0000256" key="10">
    <source>
        <dbReference type="ARBA" id="ARBA00023128"/>
    </source>
</evidence>
<evidence type="ECO:0000256" key="21">
    <source>
        <dbReference type="ARBA" id="ARBA00043749"/>
    </source>
</evidence>
<comment type="catalytic activity">
    <reaction evidence="27">
        <text>2-oxopentanoate + N(omega),N(omega)-dimethyl-L-arginine = 5-(3,3-dimethylguanidino)-2-oxopentanoate + L-2-aminopentanoate</text>
        <dbReference type="Rhea" id="RHEA:77359"/>
        <dbReference type="ChEBI" id="CHEBI:28644"/>
        <dbReference type="ChEBI" id="CHEBI:58326"/>
        <dbReference type="ChEBI" id="CHEBI:58441"/>
        <dbReference type="ChEBI" id="CHEBI:197301"/>
    </reaction>
</comment>
<comment type="catalytic activity">
    <reaction evidence="25">
        <text>N(omega),N('omega)-dimethyl-L-arginine + pyruvate = 5-(3,3'-dimethylguanidino)-2-oxopentanoate + L-alanine</text>
        <dbReference type="Rhea" id="RHEA:77307"/>
        <dbReference type="ChEBI" id="CHEBI:15361"/>
        <dbReference type="ChEBI" id="CHEBI:57972"/>
        <dbReference type="ChEBI" id="CHEBI:197308"/>
        <dbReference type="ChEBI" id="CHEBI:197310"/>
    </reaction>
</comment>
<comment type="catalytic activity">
    <reaction evidence="11">
        <text>glyoxylate + L-alanine = glycine + pyruvate</text>
        <dbReference type="Rhea" id="RHEA:24248"/>
        <dbReference type="ChEBI" id="CHEBI:15361"/>
        <dbReference type="ChEBI" id="CHEBI:36655"/>
        <dbReference type="ChEBI" id="CHEBI:57305"/>
        <dbReference type="ChEBI" id="CHEBI:57972"/>
        <dbReference type="EC" id="2.6.1.44"/>
    </reaction>
    <physiologicalReaction direction="left-to-right" evidence="11">
        <dbReference type="Rhea" id="RHEA:24249"/>
    </physiologicalReaction>
</comment>
<evidence type="ECO:0000256" key="2">
    <source>
        <dbReference type="ARBA" id="ARBA00004173"/>
    </source>
</evidence>
<name>V4B7B0_LOTGI</name>
<comment type="similarity">
    <text evidence="3 39">Belongs to the class-III pyridoxal-phosphate-dependent aminotransferase family.</text>
</comment>
<evidence type="ECO:0000256" key="3">
    <source>
        <dbReference type="ARBA" id="ARBA00008954"/>
    </source>
</evidence>
<dbReference type="EMBL" id="KB203505">
    <property type="protein sequence ID" value="ESO84459.1"/>
    <property type="molecule type" value="Genomic_DNA"/>
</dbReference>
<evidence type="ECO:0000256" key="12">
    <source>
        <dbReference type="ARBA" id="ARBA00039130"/>
    </source>
</evidence>
<protein>
    <recommendedName>
        <fullName evidence="13">Alanine--glyoxylate aminotransferase 2, mitochondrial</fullName>
        <ecNumber evidence="28">2.6.1.18</ecNumber>
        <ecNumber evidence="12">2.6.1.40</ecNumber>
        <ecNumber evidence="5">2.6.1.44</ecNumber>
    </recommendedName>
    <alternativeName>
        <fullName evidence="14">(R)-3-amino-2-methylpropionate--pyruvate transaminase</fullName>
    </alternativeName>
    <alternativeName>
        <fullName evidence="16">Beta-ALAAT II</fullName>
    </alternativeName>
    <alternativeName>
        <fullName evidence="17">Beta-alanine-pyruvate aminotransferase</fullName>
    </alternativeName>
    <alternativeName>
        <fullName evidence="30">D-3-aminoisobutyrate-pyruvate aminotransferase</fullName>
    </alternativeName>
    <alternativeName>
        <fullName evidence="15">D-AIBAT</fullName>
    </alternativeName>
    <alternativeName>
        <fullName evidence="29">D-beta-aminoisobutyrate-pyruvate aminotransferase</fullName>
    </alternativeName>
</protein>
<evidence type="ECO:0000256" key="1">
    <source>
        <dbReference type="ARBA" id="ARBA00001933"/>
    </source>
</evidence>
<dbReference type="KEGG" id="lgi:LOTGIDRAFT_132142"/>
<evidence type="ECO:0000256" key="20">
    <source>
        <dbReference type="ARBA" id="ARBA00043726"/>
    </source>
</evidence>
<dbReference type="GO" id="GO:0005739">
    <property type="term" value="C:mitochondrion"/>
    <property type="evidence" value="ECO:0007669"/>
    <property type="project" value="UniProtKB-SubCell"/>
</dbReference>
<comment type="catalytic activity">
    <reaction evidence="21">
        <text>N(omega),N(omega)-dimethyl-L-arginine + oxaloacetate = 5-(3,3-dimethylguanidino)-2-oxopentanoate + L-aspartate</text>
        <dbReference type="Rhea" id="RHEA:77343"/>
        <dbReference type="ChEBI" id="CHEBI:16452"/>
        <dbReference type="ChEBI" id="CHEBI:29991"/>
        <dbReference type="ChEBI" id="CHEBI:58326"/>
        <dbReference type="ChEBI" id="CHEBI:197301"/>
    </reaction>
</comment>
<dbReference type="GO" id="GO:0009436">
    <property type="term" value="P:glyoxylate catabolic process"/>
    <property type="evidence" value="ECO:0007669"/>
    <property type="project" value="TreeGrafter"/>
</dbReference>
<dbReference type="RefSeq" id="XP_009064827.1">
    <property type="nucleotide sequence ID" value="XM_009066579.1"/>
</dbReference>
<evidence type="ECO:0000256" key="8">
    <source>
        <dbReference type="ARBA" id="ARBA00022898"/>
    </source>
</evidence>
<keyword evidence="8 39" id="KW-0663">Pyridoxal phosphate</keyword>
<dbReference type="GO" id="GO:0030170">
    <property type="term" value="F:pyridoxal phosphate binding"/>
    <property type="evidence" value="ECO:0007669"/>
    <property type="project" value="InterPro"/>
</dbReference>
<dbReference type="OrthoDB" id="10261433at2759"/>
<dbReference type="STRING" id="225164.V4B7B0"/>
<comment type="catalytic activity">
    <reaction evidence="19">
        <text>(2S)-2-aminobutanoate + glyoxylate = 2-oxobutanoate + glycine</text>
        <dbReference type="Rhea" id="RHEA:77339"/>
        <dbReference type="ChEBI" id="CHEBI:16763"/>
        <dbReference type="ChEBI" id="CHEBI:36655"/>
        <dbReference type="ChEBI" id="CHEBI:57305"/>
        <dbReference type="ChEBI" id="CHEBI:74359"/>
    </reaction>
</comment>
<keyword evidence="7" id="KW-0808">Transferase</keyword>
<reference evidence="40 41" key="1">
    <citation type="journal article" date="2013" name="Nature">
        <title>Insights into bilaterian evolution from three spiralian genomes.</title>
        <authorList>
            <person name="Simakov O."/>
            <person name="Marletaz F."/>
            <person name="Cho S.J."/>
            <person name="Edsinger-Gonzales E."/>
            <person name="Havlak P."/>
            <person name="Hellsten U."/>
            <person name="Kuo D.H."/>
            <person name="Larsson T."/>
            <person name="Lv J."/>
            <person name="Arendt D."/>
            <person name="Savage R."/>
            <person name="Osoegawa K."/>
            <person name="de Jong P."/>
            <person name="Grimwood J."/>
            <person name="Chapman J.A."/>
            <person name="Shapiro H."/>
            <person name="Aerts A."/>
            <person name="Otillar R.P."/>
            <person name="Terry A.Y."/>
            <person name="Boore J.L."/>
            <person name="Grigoriev I.V."/>
            <person name="Lindberg D.R."/>
            <person name="Seaver E.C."/>
            <person name="Weisblat D.A."/>
            <person name="Putnam N.H."/>
            <person name="Rokhsar D.S."/>
        </authorList>
    </citation>
    <scope>NUCLEOTIDE SEQUENCE [LARGE SCALE GENOMIC DNA]</scope>
</reference>
<evidence type="ECO:0000256" key="29">
    <source>
        <dbReference type="ARBA" id="ARBA00044257"/>
    </source>
</evidence>
<comment type="subcellular location">
    <subcellularLocation>
        <location evidence="2">Mitochondrion</location>
    </subcellularLocation>
</comment>
<dbReference type="GO" id="GO:0047305">
    <property type="term" value="F:(R)-3-amino-2-methylpropionate-pyruvate transaminase activity"/>
    <property type="evidence" value="ECO:0007669"/>
    <property type="project" value="UniProtKB-EC"/>
</dbReference>
<evidence type="ECO:0000256" key="36">
    <source>
        <dbReference type="ARBA" id="ARBA00048916"/>
    </source>
</evidence>
<comment type="catalytic activity">
    <reaction evidence="18">
        <text>N(omega),N(omega)-dimethyl-L-arginine + pyruvate = 5-(3,3-dimethylguanidino)-2-oxopentanoate + L-alanine</text>
        <dbReference type="Rhea" id="RHEA:77303"/>
        <dbReference type="ChEBI" id="CHEBI:15361"/>
        <dbReference type="ChEBI" id="CHEBI:57972"/>
        <dbReference type="ChEBI" id="CHEBI:58326"/>
        <dbReference type="ChEBI" id="CHEBI:197301"/>
    </reaction>
</comment>
<evidence type="ECO:0000256" key="15">
    <source>
        <dbReference type="ARBA" id="ARBA00041845"/>
    </source>
</evidence>
<evidence type="ECO:0000256" key="31">
    <source>
        <dbReference type="ARBA" id="ARBA00047892"/>
    </source>
</evidence>
<dbReference type="PANTHER" id="PTHR45688">
    <property type="match status" value="1"/>
</dbReference>
<evidence type="ECO:0000256" key="25">
    <source>
        <dbReference type="ARBA" id="ARBA00043798"/>
    </source>
</evidence>
<evidence type="ECO:0000256" key="17">
    <source>
        <dbReference type="ARBA" id="ARBA00042669"/>
    </source>
</evidence>
<gene>
    <name evidence="40" type="ORF">LOTGIDRAFT_132142</name>
</gene>
<dbReference type="GO" id="GO:0019481">
    <property type="term" value="P:L-alanine catabolic process, by transamination"/>
    <property type="evidence" value="ECO:0007669"/>
    <property type="project" value="TreeGrafter"/>
</dbReference>
<dbReference type="EC" id="2.6.1.18" evidence="28"/>
<dbReference type="Gene3D" id="3.90.1150.10">
    <property type="entry name" value="Aspartate Aminotransferase, domain 1"/>
    <property type="match status" value="1"/>
</dbReference>
<comment type="catalytic activity">
    <reaction evidence="32">
        <text>L-ornithine + glyoxylate = 5-amino-2-oxopentanoate + glycine</text>
        <dbReference type="Rhea" id="RHEA:77331"/>
        <dbReference type="ChEBI" id="CHEBI:36655"/>
        <dbReference type="ChEBI" id="CHEBI:46911"/>
        <dbReference type="ChEBI" id="CHEBI:57305"/>
        <dbReference type="ChEBI" id="CHEBI:58802"/>
    </reaction>
</comment>
<comment type="catalytic activity">
    <reaction evidence="33">
        <text>2-oxohexanoate + N(omega),N(omega)-dimethyl-L-arginine = L-2-aminohexanoate + 5-(3,3-dimethylguanidino)-2-oxopentanoate</text>
        <dbReference type="Rhea" id="RHEA:77363"/>
        <dbReference type="ChEBI" id="CHEBI:35177"/>
        <dbReference type="ChEBI" id="CHEBI:58326"/>
        <dbReference type="ChEBI" id="CHEBI:58455"/>
        <dbReference type="ChEBI" id="CHEBI:197301"/>
    </reaction>
</comment>
<evidence type="ECO:0000256" key="32">
    <source>
        <dbReference type="ARBA" id="ARBA00048264"/>
    </source>
</evidence>
<evidence type="ECO:0000256" key="19">
    <source>
        <dbReference type="ARBA" id="ARBA00043679"/>
    </source>
</evidence>
<dbReference type="GO" id="GO:0016223">
    <property type="term" value="F:beta-alanine:pyruvate transaminase activity"/>
    <property type="evidence" value="ECO:0007669"/>
    <property type="project" value="UniProtKB-EC"/>
</dbReference>
<proteinExistence type="inferred from homology"/>
<comment type="catalytic activity">
    <reaction evidence="22">
        <text>2-oxobutanoate + L-alanine = (2S)-2-aminobutanoate + pyruvate</text>
        <dbReference type="Rhea" id="RHEA:77355"/>
        <dbReference type="ChEBI" id="CHEBI:15361"/>
        <dbReference type="ChEBI" id="CHEBI:16763"/>
        <dbReference type="ChEBI" id="CHEBI:57972"/>
        <dbReference type="ChEBI" id="CHEBI:74359"/>
        <dbReference type="EC" id="2.6.1.44"/>
    </reaction>
</comment>
<evidence type="ECO:0000256" key="18">
    <source>
        <dbReference type="ARBA" id="ARBA00043669"/>
    </source>
</evidence>
<dbReference type="InterPro" id="IPR015421">
    <property type="entry name" value="PyrdxlP-dep_Trfase_major"/>
</dbReference>
<keyword evidence="9" id="KW-0809">Transit peptide</keyword>
<comment type="catalytic activity">
    <reaction evidence="35">
        <text>N(omega)-methyl-L-arginine + glyoxylate = 5-(3-methylguanidino)-2-oxopentanoate + glycine</text>
        <dbReference type="Rhea" id="RHEA:77323"/>
        <dbReference type="ChEBI" id="CHEBI:36655"/>
        <dbReference type="ChEBI" id="CHEBI:57305"/>
        <dbReference type="ChEBI" id="CHEBI:114953"/>
        <dbReference type="ChEBI" id="CHEBI:197314"/>
    </reaction>
</comment>
<dbReference type="Gene3D" id="3.40.640.10">
    <property type="entry name" value="Type I PLP-dependent aspartate aminotransferase-like (Major domain)"/>
    <property type="match status" value="1"/>
</dbReference>
<evidence type="ECO:0000256" key="4">
    <source>
        <dbReference type="ARBA" id="ARBA00011881"/>
    </source>
</evidence>
<evidence type="ECO:0000256" key="39">
    <source>
        <dbReference type="RuleBase" id="RU003560"/>
    </source>
</evidence>
<evidence type="ECO:0000256" key="9">
    <source>
        <dbReference type="ARBA" id="ARBA00022946"/>
    </source>
</evidence>
<dbReference type="GO" id="GO:0008453">
    <property type="term" value="F:alanine-glyoxylate transaminase activity"/>
    <property type="evidence" value="ECO:0007669"/>
    <property type="project" value="UniProtKB-EC"/>
</dbReference>
<comment type="catalytic activity">
    <reaction evidence="24">
        <text>L-ornithine + pyruvate = 5-amino-2-oxopentanoate + L-alanine</text>
        <dbReference type="Rhea" id="RHEA:77327"/>
        <dbReference type="ChEBI" id="CHEBI:15361"/>
        <dbReference type="ChEBI" id="CHEBI:46911"/>
        <dbReference type="ChEBI" id="CHEBI:57972"/>
        <dbReference type="ChEBI" id="CHEBI:58802"/>
    </reaction>
</comment>
<comment type="catalytic activity">
    <reaction evidence="23">
        <text>N(omega)-methyl-L-arginine + pyruvate = 5-(3-methylguanidino)-2-oxopentanoate + L-alanine</text>
        <dbReference type="Rhea" id="RHEA:77319"/>
        <dbReference type="ChEBI" id="CHEBI:15361"/>
        <dbReference type="ChEBI" id="CHEBI:57972"/>
        <dbReference type="ChEBI" id="CHEBI:114953"/>
        <dbReference type="ChEBI" id="CHEBI:197314"/>
    </reaction>
</comment>
<evidence type="ECO:0000256" key="14">
    <source>
        <dbReference type="ARBA" id="ARBA00041662"/>
    </source>
</evidence>
<comment type="function">
    <text evidence="38">Multifunctional aminotransferase with a broad substrate specificity. Catalyzes the conversion of glyoxylate to glycine using alanine as the amino donor. Catalyzes metabolism of not L- but the D-isomer of D-beta-aminoisobutyric acid to generate 2-methyl-3-oxopropanoate and alanine. Catalyzes the transfer of the amino group from beta-alanine to pyruvate to yield L-alanine and 3-oxopropanoate. Can metabolize NG-monomethyl-L-arginine (NMMA), asymmetric NG,NG-dimethyl-L-arginine (ADMA) and symmetric NG,N'G-dimethyl-L-arginine (SDMA). ADMA is a potent inhibitor of nitric-oxide (NO) synthase, and this activity provides mechanism through which the kidney regulates blood pressure.</text>
</comment>
<evidence type="ECO:0000256" key="26">
    <source>
        <dbReference type="ARBA" id="ARBA00043825"/>
    </source>
</evidence>
<keyword evidence="6" id="KW-0032">Aminotransferase</keyword>
<dbReference type="InterPro" id="IPR005814">
    <property type="entry name" value="Aminotrans_3"/>
</dbReference>
<keyword evidence="41" id="KW-1185">Reference proteome</keyword>
<comment type="catalytic activity">
    <reaction evidence="26">
        <text>3-oxopropanoate + L-alanine = beta-alanine + pyruvate</text>
        <dbReference type="Rhea" id="RHEA:14077"/>
        <dbReference type="ChEBI" id="CHEBI:15361"/>
        <dbReference type="ChEBI" id="CHEBI:33190"/>
        <dbReference type="ChEBI" id="CHEBI:57966"/>
        <dbReference type="ChEBI" id="CHEBI:57972"/>
        <dbReference type="EC" id="2.6.1.18"/>
    </reaction>
    <physiologicalReaction direction="right-to-left" evidence="26">
        <dbReference type="Rhea" id="RHEA:14079"/>
    </physiologicalReaction>
</comment>
<evidence type="ECO:0000256" key="11">
    <source>
        <dbReference type="ARBA" id="ARBA00033660"/>
    </source>
</evidence>
<evidence type="ECO:0000256" key="16">
    <source>
        <dbReference type="ARBA" id="ARBA00042611"/>
    </source>
</evidence>
<evidence type="ECO:0000313" key="40">
    <source>
        <dbReference type="EMBL" id="ESO84459.1"/>
    </source>
</evidence>
<dbReference type="SUPFAM" id="SSF53383">
    <property type="entry name" value="PLP-dependent transferases"/>
    <property type="match status" value="1"/>
</dbReference>
<evidence type="ECO:0000256" key="27">
    <source>
        <dbReference type="ARBA" id="ARBA00043826"/>
    </source>
</evidence>
<dbReference type="FunFam" id="3.40.640.10:FF:000055">
    <property type="entry name" value="Alanine--glyoxylate aminotransferase 2, mitochondrial"/>
    <property type="match status" value="1"/>
</dbReference>
<sequence>MKGAIATQCRFFRKFDRSWSPEVPGSDYVADDYKGMSYEDTLKVRKTKLSPALMTYYKKPVMIHQGKMQYLFDNNGKRYLDLFAGIVTVSVGHCHPKVNAAATEQIKKLWHTTNIYLHPTIHEYAQQLTDKLPGDLKVVYFTNSGSESNDLALHMARLYTGVFDTVSLRNAYHGASPYLMGLTAMSTWRFNTPTGFGIHQVMNPDPYRGPWGGKNCRDSISQTDRDCDCNPDECKACDMYIDQLQDGLRFSMPKSKIGGFFAECIQGVGGTVQYPKDYLKRAYDLVHAQGGVCISDEVQTGFGRLGSHFWGFESNGIQPDIVTMAKGMGNGFPMGAVVTTPKVAEVMGTALHFNTFGGNPVACAVGSAVLDVIKEEKIQENCEELGSYFIKELVGLKSEFKCIGDVRGKGLMIGVEMVEDRESRLPLNGKAMADIWEDTKENGLLIGKGGYYGTTFRIKPPMCINKKDVDFSIEVLRNSIKKVMG</sequence>
<evidence type="ECO:0000256" key="37">
    <source>
        <dbReference type="ARBA" id="ARBA00049480"/>
    </source>
</evidence>
<dbReference type="EC" id="2.6.1.44" evidence="5"/>
<dbReference type="InterPro" id="IPR049704">
    <property type="entry name" value="Aminotrans_3_PPA_site"/>
</dbReference>
<evidence type="ECO:0000313" key="41">
    <source>
        <dbReference type="Proteomes" id="UP000030746"/>
    </source>
</evidence>
<evidence type="ECO:0000256" key="5">
    <source>
        <dbReference type="ARBA" id="ARBA00013049"/>
    </source>
</evidence>
<evidence type="ECO:0000256" key="28">
    <source>
        <dbReference type="ARBA" id="ARBA00044055"/>
    </source>
</evidence>
<comment type="catalytic activity">
    <reaction evidence="36">
        <text>oxaloacetate + L-alanine = L-aspartate + pyruvate</text>
        <dbReference type="Rhea" id="RHEA:77347"/>
        <dbReference type="ChEBI" id="CHEBI:15361"/>
        <dbReference type="ChEBI" id="CHEBI:16452"/>
        <dbReference type="ChEBI" id="CHEBI:29991"/>
        <dbReference type="ChEBI" id="CHEBI:57972"/>
    </reaction>
</comment>
<dbReference type="PIRSF" id="PIRSF000521">
    <property type="entry name" value="Transaminase_4ab_Lys_Orn"/>
    <property type="match status" value="1"/>
</dbReference>
<evidence type="ECO:0000256" key="23">
    <source>
        <dbReference type="ARBA" id="ARBA00043758"/>
    </source>
</evidence>
<evidence type="ECO:0000256" key="38">
    <source>
        <dbReference type="ARBA" id="ARBA00058068"/>
    </source>
</evidence>
<dbReference type="GeneID" id="20233272"/>
<dbReference type="InterPro" id="IPR015424">
    <property type="entry name" value="PyrdxlP-dep_Trfase"/>
</dbReference>
<dbReference type="AlphaFoldDB" id="V4B7B0"/>
<dbReference type="EC" id="2.6.1.40" evidence="12"/>
<evidence type="ECO:0000256" key="13">
    <source>
        <dbReference type="ARBA" id="ARBA00039862"/>
    </source>
</evidence>
<dbReference type="OMA" id="MVPGFKY"/>
<evidence type="ECO:0000256" key="6">
    <source>
        <dbReference type="ARBA" id="ARBA00022576"/>
    </source>
</evidence>
<evidence type="ECO:0000256" key="30">
    <source>
        <dbReference type="ARBA" id="ARBA00044258"/>
    </source>
</evidence>
<evidence type="ECO:0000256" key="24">
    <source>
        <dbReference type="ARBA" id="ARBA00043777"/>
    </source>
</evidence>
<comment type="catalytic activity">
    <reaction evidence="20">
        <text>(R)-3-amino-2-methylpropanoate + pyruvate = 2-methyl-3-oxopropanoate + L-alanine</text>
        <dbReference type="Rhea" id="RHEA:18393"/>
        <dbReference type="ChEBI" id="CHEBI:15361"/>
        <dbReference type="ChEBI" id="CHEBI:57700"/>
        <dbReference type="ChEBI" id="CHEBI:57731"/>
        <dbReference type="ChEBI" id="CHEBI:57972"/>
        <dbReference type="EC" id="2.6.1.40"/>
    </reaction>
    <physiologicalReaction direction="left-to-right" evidence="20">
        <dbReference type="Rhea" id="RHEA:18394"/>
    </physiologicalReaction>
</comment>
<evidence type="ECO:0000256" key="7">
    <source>
        <dbReference type="ARBA" id="ARBA00022679"/>
    </source>
</evidence>
<comment type="cofactor">
    <cofactor evidence="1">
        <name>pyridoxal 5'-phosphate</name>
        <dbReference type="ChEBI" id="CHEBI:597326"/>
    </cofactor>
</comment>
<evidence type="ECO:0000256" key="33">
    <source>
        <dbReference type="ARBA" id="ARBA00048500"/>
    </source>
</evidence>
<keyword evidence="10" id="KW-0496">Mitochondrion</keyword>
<comment type="catalytic activity">
    <reaction evidence="37">
        <text>N(omega),N('omega)-dimethyl-L-arginine + glyoxylate = 5-(3,3'-dimethylguanidino)-2-oxopentanoate + glycine</text>
        <dbReference type="Rhea" id="RHEA:77315"/>
        <dbReference type="ChEBI" id="CHEBI:36655"/>
        <dbReference type="ChEBI" id="CHEBI:57305"/>
        <dbReference type="ChEBI" id="CHEBI:197308"/>
        <dbReference type="ChEBI" id="CHEBI:197310"/>
    </reaction>
</comment>
<organism evidence="40 41">
    <name type="scientific">Lottia gigantea</name>
    <name type="common">Giant owl limpet</name>
    <dbReference type="NCBI Taxonomy" id="225164"/>
    <lineage>
        <taxon>Eukaryota</taxon>
        <taxon>Metazoa</taxon>
        <taxon>Spiralia</taxon>
        <taxon>Lophotrochozoa</taxon>
        <taxon>Mollusca</taxon>
        <taxon>Gastropoda</taxon>
        <taxon>Patellogastropoda</taxon>
        <taxon>Lottioidea</taxon>
        <taxon>Lottiidae</taxon>
        <taxon>Lottia</taxon>
    </lineage>
</organism>
<dbReference type="InterPro" id="IPR015422">
    <property type="entry name" value="PyrdxlP-dep_Trfase_small"/>
</dbReference>
<comment type="catalytic activity">
    <reaction evidence="31">
        <text>N(omega),N(omega)-dimethyl-L-arginine + glyoxylate = 5-(3,3-dimethylguanidino)-2-oxopentanoate + glycine</text>
        <dbReference type="Rhea" id="RHEA:77311"/>
        <dbReference type="ChEBI" id="CHEBI:36655"/>
        <dbReference type="ChEBI" id="CHEBI:57305"/>
        <dbReference type="ChEBI" id="CHEBI:58326"/>
        <dbReference type="ChEBI" id="CHEBI:197301"/>
    </reaction>
</comment>
<dbReference type="CTD" id="20233272"/>
<accession>V4B7B0</accession>
<dbReference type="Proteomes" id="UP000030746">
    <property type="component" value="Unassembled WGS sequence"/>
</dbReference>
<dbReference type="PANTHER" id="PTHR45688:SF3">
    <property type="entry name" value="ALANINE--GLYOXYLATE AMINOTRANSFERASE 2, MITOCHONDRIAL"/>
    <property type="match status" value="1"/>
</dbReference>
<comment type="catalytic activity">
    <reaction evidence="34">
        <text>N(omega),N(omega)-dimethyl-L-arginine + 2-oxobutanoate = 5-(3,3-dimethylguanidino)-2-oxopentanoate + (2S)-2-aminobutanoate</text>
        <dbReference type="Rhea" id="RHEA:77351"/>
        <dbReference type="ChEBI" id="CHEBI:16763"/>
        <dbReference type="ChEBI" id="CHEBI:58326"/>
        <dbReference type="ChEBI" id="CHEBI:74359"/>
        <dbReference type="ChEBI" id="CHEBI:197301"/>
    </reaction>
</comment>
<evidence type="ECO:0000256" key="35">
    <source>
        <dbReference type="ARBA" id="ARBA00048760"/>
    </source>
</evidence>
<dbReference type="PROSITE" id="PS00600">
    <property type="entry name" value="AA_TRANSFER_CLASS_3"/>
    <property type="match status" value="1"/>
</dbReference>
<evidence type="ECO:0000256" key="22">
    <source>
        <dbReference type="ARBA" id="ARBA00043751"/>
    </source>
</evidence>
<comment type="subunit">
    <text evidence="4">Homotetramer.</text>
</comment>
<dbReference type="HOGENOM" id="CLU_016922_8_0_1"/>
<dbReference type="Pfam" id="PF00202">
    <property type="entry name" value="Aminotran_3"/>
    <property type="match status" value="1"/>
</dbReference>
<dbReference type="CDD" id="cd00610">
    <property type="entry name" value="OAT_like"/>
    <property type="match status" value="1"/>
</dbReference>
<evidence type="ECO:0000256" key="34">
    <source>
        <dbReference type="ARBA" id="ARBA00048560"/>
    </source>
</evidence>